<reference evidence="2" key="1">
    <citation type="submission" date="2014-05" db="EMBL/GenBank/DDBJ databases">
        <authorList>
            <person name="Chronopoulou M."/>
        </authorList>
    </citation>
    <scope>NUCLEOTIDE SEQUENCE</scope>
    <source>
        <tissue evidence="2">Whole organism</tissue>
    </source>
</reference>
<proteinExistence type="predicted"/>
<sequence length="64" mass="7431">ILVTFLDTLPVFSPCSKKKDKKYCIFSLLVIIFDVNSNNTESKKRKPVKNKKQNSTKSYLYNTI</sequence>
<evidence type="ECO:0000313" key="2">
    <source>
        <dbReference type="EMBL" id="CDW41409.1"/>
    </source>
</evidence>
<accession>A0A0K2UT19</accession>
<feature type="compositionally biased region" description="Basic residues" evidence="1">
    <location>
        <begin position="43"/>
        <end position="54"/>
    </location>
</feature>
<feature type="non-terminal residue" evidence="2">
    <location>
        <position position="1"/>
    </location>
</feature>
<organism evidence="2">
    <name type="scientific">Lepeophtheirus salmonis</name>
    <name type="common">Salmon louse</name>
    <name type="synonym">Caligus salmonis</name>
    <dbReference type="NCBI Taxonomy" id="72036"/>
    <lineage>
        <taxon>Eukaryota</taxon>
        <taxon>Metazoa</taxon>
        <taxon>Ecdysozoa</taxon>
        <taxon>Arthropoda</taxon>
        <taxon>Crustacea</taxon>
        <taxon>Multicrustacea</taxon>
        <taxon>Hexanauplia</taxon>
        <taxon>Copepoda</taxon>
        <taxon>Siphonostomatoida</taxon>
        <taxon>Caligidae</taxon>
        <taxon>Lepeophtheirus</taxon>
    </lineage>
</organism>
<name>A0A0K2UT19_LEPSM</name>
<dbReference type="EMBL" id="HACA01024048">
    <property type="protein sequence ID" value="CDW41409.1"/>
    <property type="molecule type" value="Transcribed_RNA"/>
</dbReference>
<protein>
    <submittedName>
        <fullName evidence="2">Uncharacterized protein</fullName>
    </submittedName>
</protein>
<evidence type="ECO:0000256" key="1">
    <source>
        <dbReference type="SAM" id="MobiDB-lite"/>
    </source>
</evidence>
<dbReference type="AlphaFoldDB" id="A0A0K2UT19"/>
<feature type="region of interest" description="Disordered" evidence="1">
    <location>
        <begin position="40"/>
        <end position="64"/>
    </location>
</feature>
<feature type="compositionally biased region" description="Polar residues" evidence="1">
    <location>
        <begin position="55"/>
        <end position="64"/>
    </location>
</feature>